<keyword evidence="17" id="KW-0560">Oxidoreductase</keyword>
<reference evidence="17 18" key="1">
    <citation type="submission" date="2007-05" db="EMBL/GenBank/DDBJ databases">
        <title>Complete sequence of Geobacter uraniireducens Rf4.</title>
        <authorList>
            <consortium name="US DOE Joint Genome Institute"/>
            <person name="Copeland A."/>
            <person name="Lucas S."/>
            <person name="Lapidus A."/>
            <person name="Barry K."/>
            <person name="Detter J.C."/>
            <person name="Glavina del Rio T."/>
            <person name="Hammon N."/>
            <person name="Israni S."/>
            <person name="Dalin E."/>
            <person name="Tice H."/>
            <person name="Pitluck S."/>
            <person name="Chertkov O."/>
            <person name="Brettin T."/>
            <person name="Bruce D."/>
            <person name="Han C."/>
            <person name="Schmutz J."/>
            <person name="Larimer F."/>
            <person name="Land M."/>
            <person name="Hauser L."/>
            <person name="Kyrpides N."/>
            <person name="Mikhailova N."/>
            <person name="Shelobolina E."/>
            <person name="Aklujkar M."/>
            <person name="Lovley D."/>
            <person name="Richardson P."/>
        </authorList>
    </citation>
    <scope>NUCLEOTIDE SEQUENCE [LARGE SCALE GENOMIC DNA]</scope>
    <source>
        <strain evidence="17 18">Rf4</strain>
    </source>
</reference>
<dbReference type="GO" id="GO:0035598">
    <property type="term" value="F:tRNA (N(6)-L-threonylcarbamoyladenosine(37)-C(2))-methylthiotransferase activity"/>
    <property type="evidence" value="ECO:0007669"/>
    <property type="project" value="UniProtKB-EC"/>
</dbReference>
<evidence type="ECO:0000256" key="2">
    <source>
        <dbReference type="ARBA" id="ARBA00002399"/>
    </source>
</evidence>
<evidence type="ECO:0000313" key="17">
    <source>
        <dbReference type="EMBL" id="ABQ25689.1"/>
    </source>
</evidence>
<evidence type="ECO:0000256" key="4">
    <source>
        <dbReference type="ARBA" id="ARBA00022485"/>
    </source>
</evidence>
<dbReference type="PROSITE" id="PS51918">
    <property type="entry name" value="RADICAL_SAM"/>
    <property type="match status" value="1"/>
</dbReference>
<dbReference type="GO" id="GO:0051539">
    <property type="term" value="F:4 iron, 4 sulfur cluster binding"/>
    <property type="evidence" value="ECO:0007669"/>
    <property type="project" value="UniProtKB-KW"/>
</dbReference>
<keyword evidence="4" id="KW-0004">4Fe-4S</keyword>
<dbReference type="SFLD" id="SFLDS00029">
    <property type="entry name" value="Radical_SAM"/>
    <property type="match status" value="1"/>
</dbReference>
<dbReference type="InterPro" id="IPR006638">
    <property type="entry name" value="Elp3/MiaA/NifB-like_rSAM"/>
</dbReference>
<feature type="domain" description="Radical SAM core" evidence="16">
    <location>
        <begin position="145"/>
        <end position="375"/>
    </location>
</feature>
<dbReference type="PANTHER" id="PTHR11918">
    <property type="entry name" value="RADICAL SAM PROTEINS"/>
    <property type="match status" value="1"/>
</dbReference>
<dbReference type="InterPro" id="IPR007197">
    <property type="entry name" value="rSAM"/>
</dbReference>
<dbReference type="STRING" id="351605.Gura_1490"/>
<gene>
    <name evidence="17" type="ordered locus">Gura_1490</name>
</gene>
<protein>
    <recommendedName>
        <fullName evidence="3">tRNA (N(6)-L-threonylcarbamoyladenosine(37)-C(2))-methylthiotransferase</fullName>
        <ecNumber evidence="3">2.8.4.5</ecNumber>
    </recommendedName>
    <alternativeName>
        <fullName evidence="12">tRNA-t(6)A37 methylthiotransferase</fullName>
    </alternativeName>
</protein>
<dbReference type="NCBIfam" id="TIGR00089">
    <property type="entry name" value="MiaB/RimO family radical SAM methylthiotransferase"/>
    <property type="match status" value="1"/>
</dbReference>
<evidence type="ECO:0000256" key="5">
    <source>
        <dbReference type="ARBA" id="ARBA00022490"/>
    </source>
</evidence>
<keyword evidence="9" id="KW-0479">Metal-binding</keyword>
<dbReference type="EMBL" id="CP000698">
    <property type="protein sequence ID" value="ABQ25689.1"/>
    <property type="molecule type" value="Genomic_DNA"/>
</dbReference>
<dbReference type="InterPro" id="IPR005839">
    <property type="entry name" value="Methylthiotransferase"/>
</dbReference>
<keyword evidence="8" id="KW-0819">tRNA processing</keyword>
<dbReference type="Pfam" id="PF04055">
    <property type="entry name" value="Radical_SAM"/>
    <property type="match status" value="1"/>
</dbReference>
<dbReference type="NCBIfam" id="TIGR01579">
    <property type="entry name" value="MiaB-like-C"/>
    <property type="match status" value="1"/>
</dbReference>
<dbReference type="EC" id="2.8.4.5" evidence="3"/>
<evidence type="ECO:0000256" key="13">
    <source>
        <dbReference type="ARBA" id="ARBA00051661"/>
    </source>
</evidence>
<sequence>MVKIQETAMNTVAITTLGCKINQFESAAMSEALGKDGFQVIPFDDVADIYVINTCTVTSRTDAESRRLIRRASRQNPSARIVVTGCYAQVAFEELSDMPGVNLILGNSEKKGIAALLKEIGDGRQVLVSDISREKDAGGAQLESFAEHTRAFLQVQNGCDAFCSYCIVPYARGRSRSVPLDEALAGIRTFAAQGFKEVVLTGIHLGGYGLDLTPPLTLLDILIAAEKQQLVERIRVGSVEPTEVSDALIAFLAGSKLVCPHLHIPLQSGNDQVLSRMNRKYAANLFREVVEKLVCALPDICIGTDIITGFPGESAEEFEQGYRFLESLPVAYFHVFPFSPRTGTPAATMGDHVRSSVIKERAKALRKLSEEKKKAYYRTFLGKELPVLIQNREENGMLKGLSRNYMPVFVKGDDSLINNEQRVRITGVVREEVKGEVVADDPAP</sequence>
<comment type="function">
    <text evidence="2">Catalyzes the methylthiolation of N6-threonylcarbamoyladenosine (t(6)A), leading to the formation of 2-methylthio-N6-threonylcarbamoyladenosine (ms(2)t(6)A) at position 37 in tRNAs that read codons beginning with adenine.</text>
</comment>
<keyword evidence="10" id="KW-0408">Iron</keyword>
<evidence type="ECO:0000256" key="12">
    <source>
        <dbReference type="ARBA" id="ARBA00031213"/>
    </source>
</evidence>
<keyword evidence="11" id="KW-0411">Iron-sulfur</keyword>
<dbReference type="GO" id="GO:0016491">
    <property type="term" value="F:oxidoreductase activity"/>
    <property type="evidence" value="ECO:0007669"/>
    <property type="project" value="UniProtKB-KW"/>
</dbReference>
<evidence type="ECO:0000256" key="8">
    <source>
        <dbReference type="ARBA" id="ARBA00022694"/>
    </source>
</evidence>
<evidence type="ECO:0000256" key="11">
    <source>
        <dbReference type="ARBA" id="ARBA00023014"/>
    </source>
</evidence>
<evidence type="ECO:0000256" key="9">
    <source>
        <dbReference type="ARBA" id="ARBA00022723"/>
    </source>
</evidence>
<dbReference type="PANTHER" id="PTHR11918:SF45">
    <property type="entry name" value="THREONYLCARBAMOYLADENOSINE TRNA METHYLTHIOTRANSFERASE"/>
    <property type="match status" value="1"/>
</dbReference>
<comment type="catalytic activity">
    <reaction evidence="13">
        <text>N(6)-L-threonylcarbamoyladenosine(37) in tRNA + (sulfur carrier)-SH + AH2 + 2 S-adenosyl-L-methionine = 2-methylsulfanyl-N(6)-L-threonylcarbamoyladenosine(37) in tRNA + (sulfur carrier)-H + 5'-deoxyadenosine + L-methionine + A + S-adenosyl-L-homocysteine + 2 H(+)</text>
        <dbReference type="Rhea" id="RHEA:37075"/>
        <dbReference type="Rhea" id="RHEA-COMP:10163"/>
        <dbReference type="Rhea" id="RHEA-COMP:11092"/>
        <dbReference type="Rhea" id="RHEA-COMP:14737"/>
        <dbReference type="Rhea" id="RHEA-COMP:14739"/>
        <dbReference type="ChEBI" id="CHEBI:13193"/>
        <dbReference type="ChEBI" id="CHEBI:15378"/>
        <dbReference type="ChEBI" id="CHEBI:17319"/>
        <dbReference type="ChEBI" id="CHEBI:17499"/>
        <dbReference type="ChEBI" id="CHEBI:29917"/>
        <dbReference type="ChEBI" id="CHEBI:57844"/>
        <dbReference type="ChEBI" id="CHEBI:57856"/>
        <dbReference type="ChEBI" id="CHEBI:59789"/>
        <dbReference type="ChEBI" id="CHEBI:64428"/>
        <dbReference type="ChEBI" id="CHEBI:74418"/>
        <dbReference type="ChEBI" id="CHEBI:74420"/>
        <dbReference type="EC" id="2.8.4.5"/>
    </reaction>
</comment>
<dbReference type="SFLD" id="SFLDG01082">
    <property type="entry name" value="B12-binding_domain_containing"/>
    <property type="match status" value="1"/>
</dbReference>
<dbReference type="Proteomes" id="UP000006695">
    <property type="component" value="Chromosome"/>
</dbReference>
<dbReference type="InterPro" id="IPR038135">
    <property type="entry name" value="Methylthiotransferase_N_sf"/>
</dbReference>
<evidence type="ECO:0000256" key="7">
    <source>
        <dbReference type="ARBA" id="ARBA00022691"/>
    </source>
</evidence>
<comment type="cofactor">
    <cofactor evidence="1">
        <name>[4Fe-4S] cluster</name>
        <dbReference type="ChEBI" id="CHEBI:49883"/>
    </cofactor>
</comment>
<dbReference type="InterPro" id="IPR002792">
    <property type="entry name" value="TRAM_dom"/>
</dbReference>
<dbReference type="PROSITE" id="PS51257">
    <property type="entry name" value="PROKAR_LIPOPROTEIN"/>
    <property type="match status" value="1"/>
</dbReference>
<feature type="domain" description="MTTase N-terminal" evidence="15">
    <location>
        <begin position="10"/>
        <end position="122"/>
    </location>
</feature>
<evidence type="ECO:0000259" key="14">
    <source>
        <dbReference type="PROSITE" id="PS50926"/>
    </source>
</evidence>
<keyword evidence="18" id="KW-1185">Reference proteome</keyword>
<dbReference type="SMART" id="SM00729">
    <property type="entry name" value="Elp3"/>
    <property type="match status" value="1"/>
</dbReference>
<dbReference type="HOGENOM" id="CLU_018697_1_0_7"/>
<dbReference type="InterPro" id="IPR020612">
    <property type="entry name" value="Methylthiotransferase_CS"/>
</dbReference>
<dbReference type="PROSITE" id="PS01278">
    <property type="entry name" value="MTTASE_RADICAL"/>
    <property type="match status" value="1"/>
</dbReference>
<evidence type="ECO:0000259" key="16">
    <source>
        <dbReference type="PROSITE" id="PS51918"/>
    </source>
</evidence>
<dbReference type="GO" id="GO:0046872">
    <property type="term" value="F:metal ion binding"/>
    <property type="evidence" value="ECO:0007669"/>
    <property type="project" value="UniProtKB-KW"/>
</dbReference>
<evidence type="ECO:0000256" key="3">
    <source>
        <dbReference type="ARBA" id="ARBA00013273"/>
    </source>
</evidence>
<feature type="domain" description="TRAM" evidence="14">
    <location>
        <begin position="378"/>
        <end position="439"/>
    </location>
</feature>
<accession>A5GE34</accession>
<dbReference type="InterPro" id="IPR013848">
    <property type="entry name" value="Methylthiotransferase_N"/>
</dbReference>
<organism evidence="17 18">
    <name type="scientific">Geotalea uraniireducens (strain Rf4)</name>
    <name type="common">Geobacter uraniireducens</name>
    <dbReference type="NCBI Taxonomy" id="351605"/>
    <lineage>
        <taxon>Bacteria</taxon>
        <taxon>Pseudomonadati</taxon>
        <taxon>Thermodesulfobacteriota</taxon>
        <taxon>Desulfuromonadia</taxon>
        <taxon>Geobacterales</taxon>
        <taxon>Geobacteraceae</taxon>
        <taxon>Geotalea</taxon>
    </lineage>
</organism>
<name>A5GE34_GEOUR</name>
<dbReference type="InterPro" id="IPR023404">
    <property type="entry name" value="rSAM_horseshoe"/>
</dbReference>
<evidence type="ECO:0000256" key="10">
    <source>
        <dbReference type="ARBA" id="ARBA00023004"/>
    </source>
</evidence>
<dbReference type="SUPFAM" id="SSF102114">
    <property type="entry name" value="Radical SAM enzymes"/>
    <property type="match status" value="1"/>
</dbReference>
<keyword evidence="5" id="KW-0963">Cytoplasm</keyword>
<dbReference type="PROSITE" id="PS50926">
    <property type="entry name" value="TRAM"/>
    <property type="match status" value="1"/>
</dbReference>
<dbReference type="FunFam" id="3.40.50.12160:FF:000004">
    <property type="entry name" value="Threonylcarbamoyladenosine tRNA methylthiotransferase MtaB"/>
    <property type="match status" value="1"/>
</dbReference>
<dbReference type="Gene3D" id="3.40.50.12160">
    <property type="entry name" value="Methylthiotransferase, N-terminal domain"/>
    <property type="match status" value="1"/>
</dbReference>
<proteinExistence type="predicted"/>
<evidence type="ECO:0000259" key="15">
    <source>
        <dbReference type="PROSITE" id="PS51449"/>
    </source>
</evidence>
<dbReference type="KEGG" id="gur:Gura_1490"/>
<dbReference type="PROSITE" id="PS51449">
    <property type="entry name" value="MTTASE_N"/>
    <property type="match status" value="1"/>
</dbReference>
<dbReference type="AlphaFoldDB" id="A5GE34"/>
<dbReference type="InterPro" id="IPR058240">
    <property type="entry name" value="rSAM_sf"/>
</dbReference>
<evidence type="ECO:0000313" key="18">
    <source>
        <dbReference type="Proteomes" id="UP000006695"/>
    </source>
</evidence>
<dbReference type="Pfam" id="PF00919">
    <property type="entry name" value="UPF0004"/>
    <property type="match status" value="1"/>
</dbReference>
<keyword evidence="7" id="KW-0949">S-adenosyl-L-methionine</keyword>
<evidence type="ECO:0000256" key="1">
    <source>
        <dbReference type="ARBA" id="ARBA00001966"/>
    </source>
</evidence>
<keyword evidence="6" id="KW-0808">Transferase</keyword>
<dbReference type="InterPro" id="IPR006467">
    <property type="entry name" value="MiaB-like_bact"/>
</dbReference>
<evidence type="ECO:0000256" key="6">
    <source>
        <dbReference type="ARBA" id="ARBA00022679"/>
    </source>
</evidence>
<dbReference type="SFLD" id="SFLDG01061">
    <property type="entry name" value="methylthiotransferase"/>
    <property type="match status" value="1"/>
</dbReference>
<dbReference type="Gene3D" id="3.80.30.20">
    <property type="entry name" value="tm_1862 like domain"/>
    <property type="match status" value="1"/>
</dbReference>